<reference evidence="2" key="1">
    <citation type="submission" date="2014-11" db="EMBL/GenBank/DDBJ databases">
        <authorList>
            <person name="Amaro Gonzalez C."/>
        </authorList>
    </citation>
    <scope>NUCLEOTIDE SEQUENCE</scope>
</reference>
<protein>
    <submittedName>
        <fullName evidence="2">Uncharacterized protein</fullName>
    </submittedName>
</protein>
<reference evidence="2" key="2">
    <citation type="journal article" date="2015" name="Fish Shellfish Immunol.">
        <title>Early steps in the European eel (Anguilla anguilla)-Vibrio vulnificus interaction in the gills: Role of the RtxA13 toxin.</title>
        <authorList>
            <person name="Callol A."/>
            <person name="Pajuelo D."/>
            <person name="Ebbesson L."/>
            <person name="Teles M."/>
            <person name="MacKenzie S."/>
            <person name="Amaro C."/>
        </authorList>
    </citation>
    <scope>NUCLEOTIDE SEQUENCE</scope>
</reference>
<keyword evidence="1" id="KW-1133">Transmembrane helix</keyword>
<keyword evidence="1" id="KW-0812">Transmembrane</keyword>
<keyword evidence="1" id="KW-0472">Membrane</keyword>
<dbReference type="AlphaFoldDB" id="A0A0E9T191"/>
<feature type="transmembrane region" description="Helical" evidence="1">
    <location>
        <begin position="6"/>
        <end position="23"/>
    </location>
</feature>
<evidence type="ECO:0000313" key="2">
    <source>
        <dbReference type="EMBL" id="JAH47331.1"/>
    </source>
</evidence>
<accession>A0A0E9T191</accession>
<dbReference type="EMBL" id="GBXM01061246">
    <property type="protein sequence ID" value="JAH47331.1"/>
    <property type="molecule type" value="Transcribed_RNA"/>
</dbReference>
<proteinExistence type="predicted"/>
<organism evidence="2">
    <name type="scientific">Anguilla anguilla</name>
    <name type="common">European freshwater eel</name>
    <name type="synonym">Muraena anguilla</name>
    <dbReference type="NCBI Taxonomy" id="7936"/>
    <lineage>
        <taxon>Eukaryota</taxon>
        <taxon>Metazoa</taxon>
        <taxon>Chordata</taxon>
        <taxon>Craniata</taxon>
        <taxon>Vertebrata</taxon>
        <taxon>Euteleostomi</taxon>
        <taxon>Actinopterygii</taxon>
        <taxon>Neopterygii</taxon>
        <taxon>Teleostei</taxon>
        <taxon>Anguilliformes</taxon>
        <taxon>Anguillidae</taxon>
        <taxon>Anguilla</taxon>
    </lineage>
</organism>
<evidence type="ECO:0000256" key="1">
    <source>
        <dbReference type="SAM" id="Phobius"/>
    </source>
</evidence>
<name>A0A0E9T191_ANGAN</name>
<sequence length="37" mass="4252">MWCTYVTLSGDCAFISLFLLLSLKYHSTHHILNSAHQ</sequence>